<dbReference type="PANTHER" id="PTHR11409:SF37">
    <property type="entry name" value="ADENOSINE DEAMINASE DOMAIN-CONTAINING PROTEIN"/>
    <property type="match status" value="1"/>
</dbReference>
<dbReference type="PANTHER" id="PTHR11409">
    <property type="entry name" value="ADENOSINE DEAMINASE"/>
    <property type="match status" value="1"/>
</dbReference>
<accession>A0A4Q4TUP6</accession>
<feature type="compositionally biased region" description="Low complexity" evidence="4">
    <location>
        <begin position="686"/>
        <end position="702"/>
    </location>
</feature>
<dbReference type="Gene3D" id="3.20.20.140">
    <property type="entry name" value="Metal-dependent hydrolases"/>
    <property type="match status" value="1"/>
</dbReference>
<feature type="region of interest" description="Disordered" evidence="4">
    <location>
        <begin position="1"/>
        <end position="26"/>
    </location>
</feature>
<dbReference type="GO" id="GO:0046103">
    <property type="term" value="P:inosine biosynthetic process"/>
    <property type="evidence" value="ECO:0007669"/>
    <property type="project" value="TreeGrafter"/>
</dbReference>
<gene>
    <name evidence="6" type="ORF">DL764_000562</name>
</gene>
<proteinExistence type="predicted"/>
<dbReference type="Proteomes" id="UP000293360">
    <property type="component" value="Unassembled WGS sequence"/>
</dbReference>
<dbReference type="GO" id="GO:0004000">
    <property type="term" value="F:adenosine deaminase activity"/>
    <property type="evidence" value="ECO:0007669"/>
    <property type="project" value="TreeGrafter"/>
</dbReference>
<dbReference type="GO" id="GO:0046872">
    <property type="term" value="F:metal ion binding"/>
    <property type="evidence" value="ECO:0007669"/>
    <property type="project" value="UniProtKB-KW"/>
</dbReference>
<dbReference type="InterPro" id="IPR001365">
    <property type="entry name" value="A_deaminase_dom"/>
</dbReference>
<dbReference type="AlphaFoldDB" id="A0A4Q4TUP6"/>
<dbReference type="OrthoDB" id="7202371at2759"/>
<reference evidence="6 7" key="1">
    <citation type="submission" date="2018-06" db="EMBL/GenBank/DDBJ databases">
        <title>Complete Genomes of Monosporascus.</title>
        <authorList>
            <person name="Robinson A.J."/>
            <person name="Natvig D.O."/>
        </authorList>
    </citation>
    <scope>NUCLEOTIDE SEQUENCE [LARGE SCALE GENOMIC DNA]</scope>
    <source>
        <strain evidence="6 7">CBS 110550</strain>
    </source>
</reference>
<dbReference type="InterPro" id="IPR006330">
    <property type="entry name" value="Ado/ade_deaminase"/>
</dbReference>
<feature type="region of interest" description="Disordered" evidence="4">
    <location>
        <begin position="170"/>
        <end position="199"/>
    </location>
</feature>
<evidence type="ECO:0000313" key="6">
    <source>
        <dbReference type="EMBL" id="RYP10592.1"/>
    </source>
</evidence>
<evidence type="ECO:0000259" key="5">
    <source>
        <dbReference type="Pfam" id="PF00962"/>
    </source>
</evidence>
<name>A0A4Q4TUP6_9PEZI</name>
<evidence type="ECO:0000256" key="3">
    <source>
        <dbReference type="ARBA" id="ARBA00022801"/>
    </source>
</evidence>
<keyword evidence="2" id="KW-0479">Metal-binding</keyword>
<evidence type="ECO:0000256" key="4">
    <source>
        <dbReference type="SAM" id="MobiDB-lite"/>
    </source>
</evidence>
<feature type="domain" description="Adenosine deaminase" evidence="5">
    <location>
        <begin position="423"/>
        <end position="610"/>
    </location>
</feature>
<protein>
    <recommendedName>
        <fullName evidence="5">Adenosine deaminase domain-containing protein</fullName>
    </recommendedName>
</protein>
<feature type="compositionally biased region" description="Basic and acidic residues" evidence="4">
    <location>
        <begin position="670"/>
        <end position="685"/>
    </location>
</feature>
<organism evidence="6 7">
    <name type="scientific">Monosporascus ibericus</name>
    <dbReference type="NCBI Taxonomy" id="155417"/>
    <lineage>
        <taxon>Eukaryota</taxon>
        <taxon>Fungi</taxon>
        <taxon>Dikarya</taxon>
        <taxon>Ascomycota</taxon>
        <taxon>Pezizomycotina</taxon>
        <taxon>Sordariomycetes</taxon>
        <taxon>Xylariomycetidae</taxon>
        <taxon>Xylariales</taxon>
        <taxon>Xylariales incertae sedis</taxon>
        <taxon>Monosporascus</taxon>
    </lineage>
</organism>
<evidence type="ECO:0000313" key="7">
    <source>
        <dbReference type="Proteomes" id="UP000293360"/>
    </source>
</evidence>
<comment type="caution">
    <text evidence="6">The sequence shown here is derived from an EMBL/GenBank/DDBJ whole genome shotgun (WGS) entry which is preliminary data.</text>
</comment>
<evidence type="ECO:0000256" key="1">
    <source>
        <dbReference type="ARBA" id="ARBA00001947"/>
    </source>
</evidence>
<dbReference type="InterPro" id="IPR032466">
    <property type="entry name" value="Metal_Hydrolase"/>
</dbReference>
<dbReference type="SUPFAM" id="SSF51556">
    <property type="entry name" value="Metallo-dependent hydrolases"/>
    <property type="match status" value="1"/>
</dbReference>
<comment type="cofactor">
    <cofactor evidence="1">
        <name>Zn(2+)</name>
        <dbReference type="ChEBI" id="CHEBI:29105"/>
    </cofactor>
</comment>
<dbReference type="EMBL" id="QJNU01000016">
    <property type="protein sequence ID" value="RYP10592.1"/>
    <property type="molecule type" value="Genomic_DNA"/>
</dbReference>
<dbReference type="Pfam" id="PF00962">
    <property type="entry name" value="A_deaminase"/>
    <property type="match status" value="1"/>
</dbReference>
<evidence type="ECO:0000256" key="2">
    <source>
        <dbReference type="ARBA" id="ARBA00022723"/>
    </source>
</evidence>
<sequence length="702" mass="80424">MHTASLRRIFHRDHGAGQEPASTFGPREQAEQMANAVLQNARKLDDIDIFEPASPVPGILCQTHQRHAGDHFLSNVDLIDGCDPEESAKVEERRASAPTNINLRKSYLLQIAEKMPKGAHLHIHFNATLLPHVLLEKAERMPNMYIWSNVPLVTKQDLDICEIQFSLGERKDSDASDSDGRDEKQMRETHSRLYAGDDVTGPNLFSKKYEKNSRMRYDFFRQEWDVQKAQMQELGKQTGGLSDEQQGTLDILQGGCRNWLISKLVFHADEAHNAQQTQDGIWEKFNRRTRMMKGLFNYETAFREYTRDCLEEFVRENVQYAEIRPNFMKSNQIWTDDGKSKINNEGTMQIIVDEYERFMKARGVMLSDGRIIENRQLNAQEKVVNQTSANADQPLTPQQKTKVLNGRRREKPVPTPRLAFGGLKVIYCTPRSFPREEVKEMLAECLKFKRKWPQYIAGFDLVGEESKGHPLSFFREEFEEFVATCRKEKVEIPFLFHCGETHYDPDDNLGTALSFDTTKRIGHGYALLSETGYDNKMKSKGICVESCPISNEILGLNSRIAEHAIYGLINRGLHCTLNSDNGTLFRSTLSHDFYQYIVGRKDGQKKTTLQQCRQLIQWSIDHSCMTPEERERVQVEWELRWDEFLDWVNNVPQFQVKKSTRAEVAAMETAAERKAEGGEGKRKAAEAAAQALPTGQAADAKL</sequence>
<keyword evidence="3" id="KW-0378">Hydrolase</keyword>
<keyword evidence="7" id="KW-1185">Reference proteome</keyword>
<dbReference type="GO" id="GO:0006154">
    <property type="term" value="P:adenosine catabolic process"/>
    <property type="evidence" value="ECO:0007669"/>
    <property type="project" value="TreeGrafter"/>
</dbReference>
<dbReference type="STRING" id="155417.A0A4Q4TUP6"/>
<feature type="compositionally biased region" description="Basic and acidic residues" evidence="4">
    <location>
        <begin position="170"/>
        <end position="191"/>
    </location>
</feature>
<feature type="region of interest" description="Disordered" evidence="4">
    <location>
        <begin position="668"/>
        <end position="702"/>
    </location>
</feature>